<feature type="region of interest" description="Disordered" evidence="1">
    <location>
        <begin position="136"/>
        <end position="161"/>
    </location>
</feature>
<reference evidence="2" key="1">
    <citation type="submission" date="2023-04" db="EMBL/GenBank/DDBJ databases">
        <title>Colletotrichum limetticola genome sequence.</title>
        <authorList>
            <person name="Baroncelli R."/>
        </authorList>
    </citation>
    <scope>NUCLEOTIDE SEQUENCE</scope>
    <source>
        <strain evidence="2">KLA-Anderson</strain>
    </source>
</reference>
<dbReference type="Proteomes" id="UP001169217">
    <property type="component" value="Unassembled WGS sequence"/>
</dbReference>
<name>A0ABQ9PFA2_9PEZI</name>
<evidence type="ECO:0000313" key="2">
    <source>
        <dbReference type="EMBL" id="KAK0370750.1"/>
    </source>
</evidence>
<protein>
    <submittedName>
        <fullName evidence="2">Uncharacterized protein</fullName>
    </submittedName>
</protein>
<organism evidence="2 3">
    <name type="scientific">Colletotrichum limetticola</name>
    <dbReference type="NCBI Taxonomy" id="1209924"/>
    <lineage>
        <taxon>Eukaryota</taxon>
        <taxon>Fungi</taxon>
        <taxon>Dikarya</taxon>
        <taxon>Ascomycota</taxon>
        <taxon>Pezizomycotina</taxon>
        <taxon>Sordariomycetes</taxon>
        <taxon>Hypocreomycetidae</taxon>
        <taxon>Glomerellales</taxon>
        <taxon>Glomerellaceae</taxon>
        <taxon>Colletotrichum</taxon>
        <taxon>Colletotrichum acutatum species complex</taxon>
    </lineage>
</organism>
<evidence type="ECO:0000313" key="3">
    <source>
        <dbReference type="Proteomes" id="UP001169217"/>
    </source>
</evidence>
<accession>A0ABQ9PFA2</accession>
<evidence type="ECO:0000256" key="1">
    <source>
        <dbReference type="SAM" id="MobiDB-lite"/>
    </source>
</evidence>
<gene>
    <name evidence="2" type="ORF">CLIM01_11883</name>
</gene>
<sequence length="161" mass="16837">MPGAGGRTSNRLAPAPAGPVSLEHAAPTRLSGGGSLSQSFLPCGSEDLCYHGTSPCSPCFCGCSSSDPCIFLSQTGAKIRYQMNAAAEATVKAQGEVARDLTSSAPASALSLVGWWGSTFPRGAWEVETFAEHIGIPRRRDSQEGGRWRGTPHEGDSLTRL</sequence>
<feature type="region of interest" description="Disordered" evidence="1">
    <location>
        <begin position="1"/>
        <end position="30"/>
    </location>
</feature>
<proteinExistence type="predicted"/>
<comment type="caution">
    <text evidence="2">The sequence shown here is derived from an EMBL/GenBank/DDBJ whole genome shotgun (WGS) entry which is preliminary data.</text>
</comment>
<feature type="compositionally biased region" description="Basic and acidic residues" evidence="1">
    <location>
        <begin position="138"/>
        <end position="161"/>
    </location>
</feature>
<dbReference type="EMBL" id="JARUPT010000503">
    <property type="protein sequence ID" value="KAK0370750.1"/>
    <property type="molecule type" value="Genomic_DNA"/>
</dbReference>
<keyword evidence="3" id="KW-1185">Reference proteome</keyword>